<dbReference type="Pfam" id="PF13439">
    <property type="entry name" value="Glyco_transf_4"/>
    <property type="match status" value="1"/>
</dbReference>
<evidence type="ECO:0000259" key="2">
    <source>
        <dbReference type="Pfam" id="PF13439"/>
    </source>
</evidence>
<keyword evidence="3" id="KW-0808">Transferase</keyword>
<dbReference type="SUPFAM" id="SSF53756">
    <property type="entry name" value="UDP-Glycosyltransferase/glycogen phosphorylase"/>
    <property type="match status" value="1"/>
</dbReference>
<evidence type="ECO:0000313" key="3">
    <source>
        <dbReference type="EMBL" id="AKQ33743.1"/>
    </source>
</evidence>
<dbReference type="PANTHER" id="PTHR12526:SF623">
    <property type="entry name" value="WABG"/>
    <property type="match status" value="1"/>
</dbReference>
<name>A0ABM5UUU6_9COXI</name>
<evidence type="ECO:0000313" key="4">
    <source>
        <dbReference type="Proteomes" id="UP000063965"/>
    </source>
</evidence>
<reference evidence="3 4" key="1">
    <citation type="journal article" date="2015" name="Genome Biol. Evol.">
        <title>Distinctive Genome Reduction Rates Revealed by Genomic Analyses of Two Coxiella-Like Endosymbionts in Ticks.</title>
        <authorList>
            <person name="Gottlieb Y."/>
            <person name="Lalzar I."/>
            <person name="Klasson L."/>
        </authorList>
    </citation>
    <scope>NUCLEOTIDE SEQUENCE [LARGE SCALE GENOMIC DNA]</scope>
    <source>
        <strain evidence="3 4">CRt</strain>
    </source>
</reference>
<accession>A0ABM5UUU6</accession>
<dbReference type="GO" id="GO:0016740">
    <property type="term" value="F:transferase activity"/>
    <property type="evidence" value="ECO:0007669"/>
    <property type="project" value="UniProtKB-KW"/>
</dbReference>
<dbReference type="EMBL" id="CP011126">
    <property type="protein sequence ID" value="AKQ33743.1"/>
    <property type="molecule type" value="Genomic_DNA"/>
</dbReference>
<gene>
    <name evidence="3" type="ORF">CleRT_10690</name>
</gene>
<dbReference type="Gene3D" id="3.40.50.2000">
    <property type="entry name" value="Glycogen Phosphorylase B"/>
    <property type="match status" value="2"/>
</dbReference>
<dbReference type="CDD" id="cd03807">
    <property type="entry name" value="GT4_WbnK-like"/>
    <property type="match status" value="1"/>
</dbReference>
<feature type="domain" description="Glycosyl transferase family 1" evidence="1">
    <location>
        <begin position="192"/>
        <end position="361"/>
    </location>
</feature>
<dbReference type="InterPro" id="IPR028098">
    <property type="entry name" value="Glyco_trans_4-like_N"/>
</dbReference>
<dbReference type="InterPro" id="IPR001296">
    <property type="entry name" value="Glyco_trans_1"/>
</dbReference>
<keyword evidence="4" id="KW-1185">Reference proteome</keyword>
<dbReference type="Proteomes" id="UP000063965">
    <property type="component" value="Chromosome"/>
</dbReference>
<evidence type="ECO:0000259" key="1">
    <source>
        <dbReference type="Pfam" id="PF00534"/>
    </source>
</evidence>
<feature type="domain" description="Glycosyltransferase subfamily 4-like N-terminal" evidence="2">
    <location>
        <begin position="16"/>
        <end position="184"/>
    </location>
</feature>
<protein>
    <submittedName>
        <fullName evidence="3">Glycosyl transferase, group 1 family protein</fullName>
    </submittedName>
</protein>
<dbReference type="PANTHER" id="PTHR12526">
    <property type="entry name" value="GLYCOSYLTRANSFERASE"/>
    <property type="match status" value="1"/>
</dbReference>
<proteinExistence type="predicted"/>
<organism evidence="3 4">
    <name type="scientific">Candidatus Coxiella mudrowiae</name>
    <dbReference type="NCBI Taxonomy" id="2054173"/>
    <lineage>
        <taxon>Bacteria</taxon>
        <taxon>Pseudomonadati</taxon>
        <taxon>Pseudomonadota</taxon>
        <taxon>Gammaproteobacteria</taxon>
        <taxon>Legionellales</taxon>
        <taxon>Coxiellaceae</taxon>
        <taxon>Coxiella</taxon>
    </lineage>
</organism>
<sequence>MNKKKLILIAIPSLDVGGAEKHLLRILPLLKQRGYNVALYVTNHRGIMYEKMIAAEVPVIVPPFCEFLNKLGKIGKPFIYSVSMLKLCLVIFKYRPSILHFFLPGTYVLGTVSGLMMRAPCMVMSRRITNEYHKMHPIIAQIEPFLHKRMRAILATSLRVRDDLLKEGVSSNKLGLIYNGVNLDNYQISYNKTAIKRSLCLAEDDFIIINVANLYKRKGQEDLLHALNLIKEKLPKKWKLLCIGRNGGERKALEDLRDRLNLKNHVIFLGQRHDVSQLLAIADVGVLSSHEEGFSNALLECMVSSLPMVVTDVGGNAEAVIHHQSGLVVPPKEPQQLAGALLTLITDEEKRKEYGRAARERIVNYFSLQTCVDRYDRFYQALLQADCHRAMEAVAIEEMK</sequence>
<dbReference type="Pfam" id="PF00534">
    <property type="entry name" value="Glycos_transf_1"/>
    <property type="match status" value="1"/>
</dbReference>